<keyword evidence="3" id="KW-0238">DNA-binding</keyword>
<evidence type="ECO:0000256" key="6">
    <source>
        <dbReference type="SAM" id="MobiDB-lite"/>
    </source>
</evidence>
<keyword evidence="2" id="KW-0805">Transcription regulation</keyword>
<dbReference type="Proteomes" id="UP001472677">
    <property type="component" value="Unassembled WGS sequence"/>
</dbReference>
<feature type="domain" description="TF-B3" evidence="7">
    <location>
        <begin position="136"/>
        <end position="194"/>
    </location>
</feature>
<evidence type="ECO:0000313" key="8">
    <source>
        <dbReference type="EMBL" id="KAK8567816.1"/>
    </source>
</evidence>
<gene>
    <name evidence="8" type="ORF">V6N12_006387</name>
</gene>
<evidence type="ECO:0000256" key="5">
    <source>
        <dbReference type="ARBA" id="ARBA00023242"/>
    </source>
</evidence>
<sequence>MWFVSEFCYDNEDGYRETSNGKDPINCCMEPITDEETGLELNEENIEKVLEEIRPYLVGAAGGSLELVSIEEPIVKVRITVLQRQGVMTIFSKYLTETDCLKRLSVPSSVLCSFPEFHGGHAVDLLVRYENETVNWPLACTVRTIGRYKKPVISKGWRRFVLGNGLSVGDRLTFHKEEHESSSMHYRVELTRASRRSRTVPRLARASRYRKDVQVKREELKQFDLPNVDGSGLIDSSGRANDSVEQETAAVLLQHFNLVGGNTVVHDRASRNTSFYRTDQIIGQDEAARIVRVQAEPPRSRRLPLDHSYSSNIRRDGNMSSRAKMLSPVNTQLNYGLNVNGFTVKNSRATPFP</sequence>
<reference evidence="8 9" key="1">
    <citation type="journal article" date="2024" name="G3 (Bethesda)">
        <title>Genome assembly of Hibiscus sabdariffa L. provides insights into metabolisms of medicinal natural products.</title>
        <authorList>
            <person name="Kim T."/>
        </authorList>
    </citation>
    <scope>NUCLEOTIDE SEQUENCE [LARGE SCALE GENOMIC DNA]</scope>
    <source>
        <strain evidence="8">TK-2024</strain>
        <tissue evidence="8">Old leaves</tissue>
    </source>
</reference>
<dbReference type="SUPFAM" id="SSF117916">
    <property type="entry name" value="Fe-S cluster assembly (FSCA) domain-like"/>
    <property type="match status" value="1"/>
</dbReference>
<keyword evidence="9" id="KW-1185">Reference proteome</keyword>
<evidence type="ECO:0000256" key="2">
    <source>
        <dbReference type="ARBA" id="ARBA00023015"/>
    </source>
</evidence>
<keyword evidence="4" id="KW-0804">Transcription</keyword>
<dbReference type="PROSITE" id="PS50863">
    <property type="entry name" value="B3"/>
    <property type="match status" value="1"/>
</dbReference>
<evidence type="ECO:0000313" key="9">
    <source>
        <dbReference type="Proteomes" id="UP001472677"/>
    </source>
</evidence>
<dbReference type="EMBL" id="JBBPBM010000009">
    <property type="protein sequence ID" value="KAK8567816.1"/>
    <property type="molecule type" value="Genomic_DNA"/>
</dbReference>
<comment type="subcellular location">
    <subcellularLocation>
        <location evidence="1">Nucleus</location>
    </subcellularLocation>
</comment>
<evidence type="ECO:0000256" key="4">
    <source>
        <dbReference type="ARBA" id="ARBA00023163"/>
    </source>
</evidence>
<dbReference type="Gene3D" id="2.40.330.10">
    <property type="entry name" value="DNA-binding pseudobarrel domain"/>
    <property type="match status" value="1"/>
</dbReference>
<dbReference type="InterPro" id="IPR015300">
    <property type="entry name" value="DNA-bd_pseudobarrel_sf"/>
</dbReference>
<protein>
    <recommendedName>
        <fullName evidence="7">TF-B3 domain-containing protein</fullName>
    </recommendedName>
</protein>
<dbReference type="InterPro" id="IPR034904">
    <property type="entry name" value="FSCA_dom_sf"/>
</dbReference>
<evidence type="ECO:0000259" key="7">
    <source>
        <dbReference type="PROSITE" id="PS50863"/>
    </source>
</evidence>
<keyword evidence="5" id="KW-0539">Nucleus</keyword>
<dbReference type="SUPFAM" id="SSF101936">
    <property type="entry name" value="DNA-binding pseudobarrel domain"/>
    <property type="match status" value="1"/>
</dbReference>
<comment type="caution">
    <text evidence="8">The sequence shown here is derived from an EMBL/GenBank/DDBJ whole genome shotgun (WGS) entry which is preliminary data.</text>
</comment>
<organism evidence="8 9">
    <name type="scientific">Hibiscus sabdariffa</name>
    <name type="common">roselle</name>
    <dbReference type="NCBI Taxonomy" id="183260"/>
    <lineage>
        <taxon>Eukaryota</taxon>
        <taxon>Viridiplantae</taxon>
        <taxon>Streptophyta</taxon>
        <taxon>Embryophyta</taxon>
        <taxon>Tracheophyta</taxon>
        <taxon>Spermatophyta</taxon>
        <taxon>Magnoliopsida</taxon>
        <taxon>eudicotyledons</taxon>
        <taxon>Gunneridae</taxon>
        <taxon>Pentapetalae</taxon>
        <taxon>rosids</taxon>
        <taxon>malvids</taxon>
        <taxon>Malvales</taxon>
        <taxon>Malvaceae</taxon>
        <taxon>Malvoideae</taxon>
        <taxon>Hibiscus</taxon>
    </lineage>
</organism>
<proteinExistence type="predicted"/>
<evidence type="ECO:0000256" key="3">
    <source>
        <dbReference type="ARBA" id="ARBA00023125"/>
    </source>
</evidence>
<dbReference type="CDD" id="cd10017">
    <property type="entry name" value="B3_DNA"/>
    <property type="match status" value="1"/>
</dbReference>
<dbReference type="InterPro" id="IPR003340">
    <property type="entry name" value="B3_DNA-bd"/>
</dbReference>
<name>A0ABR2EYN0_9ROSI</name>
<evidence type="ECO:0000256" key="1">
    <source>
        <dbReference type="ARBA" id="ARBA00004123"/>
    </source>
</evidence>
<feature type="region of interest" description="Disordered" evidence="6">
    <location>
        <begin position="297"/>
        <end position="319"/>
    </location>
</feature>
<dbReference type="Gene3D" id="3.30.300.130">
    <property type="entry name" value="Fe-S cluster assembly (FSCA)"/>
    <property type="match status" value="1"/>
</dbReference>
<dbReference type="SMART" id="SM01019">
    <property type="entry name" value="B3"/>
    <property type="match status" value="1"/>
</dbReference>
<accession>A0ABR2EYN0</accession>